<evidence type="ECO:0000313" key="9">
    <source>
        <dbReference type="EMBL" id="AKK09213.1"/>
    </source>
</evidence>
<evidence type="ECO:0000256" key="2">
    <source>
        <dbReference type="ARBA" id="ARBA00022475"/>
    </source>
</evidence>
<dbReference type="PANTHER" id="PTHR37820:SF1">
    <property type="entry name" value="CELL DIVISION PROTEIN FTSQ"/>
    <property type="match status" value="1"/>
</dbReference>
<dbReference type="PANTHER" id="PTHR37820">
    <property type="entry name" value="CELL DIVISION PROTEIN DIVIB"/>
    <property type="match status" value="1"/>
</dbReference>
<dbReference type="GO" id="GO:0005886">
    <property type="term" value="C:plasma membrane"/>
    <property type="evidence" value="ECO:0007669"/>
    <property type="project" value="TreeGrafter"/>
</dbReference>
<dbReference type="PATRIC" id="fig|136857.5.peg.1774"/>
<dbReference type="KEGG" id="cted:CTEST_08915"/>
<keyword evidence="6" id="KW-0472">Membrane</keyword>
<evidence type="ECO:0000259" key="8">
    <source>
        <dbReference type="PROSITE" id="PS51779"/>
    </source>
</evidence>
<dbReference type="GO" id="GO:0051301">
    <property type="term" value="P:cell division"/>
    <property type="evidence" value="ECO:0007669"/>
    <property type="project" value="UniProtKB-KW"/>
</dbReference>
<feature type="domain" description="POTRA" evidence="8">
    <location>
        <begin position="30"/>
        <end position="98"/>
    </location>
</feature>
<dbReference type="EMBL" id="CP011545">
    <property type="protein sequence ID" value="AKK09213.1"/>
    <property type="molecule type" value="Genomic_DNA"/>
</dbReference>
<dbReference type="STRING" id="136857.CTEST_08915"/>
<dbReference type="RefSeq" id="WP_047253430.1">
    <property type="nucleotide sequence ID" value="NZ_CP011545.1"/>
</dbReference>
<comment type="subcellular location">
    <subcellularLocation>
        <location evidence="1">Membrane</location>
    </subcellularLocation>
</comment>
<reference evidence="10" key="2">
    <citation type="submission" date="2015-05" db="EMBL/GenBank/DDBJ databases">
        <title>Complete genome sequence of Corynebacterium testudinoris DSM 44614, recovered from necrotic lesions in the mouth of a tortoise.</title>
        <authorList>
            <person name="Ruckert C."/>
            <person name="Albersmeier A."/>
            <person name="Winkler A."/>
            <person name="Tauch A."/>
        </authorList>
    </citation>
    <scope>NUCLEOTIDE SEQUENCE [LARGE SCALE GENOMIC DNA]</scope>
    <source>
        <strain evidence="10">DSM 44614</strain>
    </source>
</reference>
<dbReference type="InterPro" id="IPR005548">
    <property type="entry name" value="Cell_div_FtsQ/DivIB_C"/>
</dbReference>
<evidence type="ECO:0000256" key="7">
    <source>
        <dbReference type="ARBA" id="ARBA00023306"/>
    </source>
</evidence>
<keyword evidence="2" id="KW-1003">Cell membrane</keyword>
<dbReference type="Pfam" id="PF03799">
    <property type="entry name" value="FtsQ_DivIB_C"/>
    <property type="match status" value="1"/>
</dbReference>
<keyword evidence="4" id="KW-0812">Transmembrane</keyword>
<accession>A0A0G3HBB2</accession>
<evidence type="ECO:0000256" key="4">
    <source>
        <dbReference type="ARBA" id="ARBA00022692"/>
    </source>
</evidence>
<dbReference type="InterPro" id="IPR013685">
    <property type="entry name" value="POTRA_FtsQ_type"/>
</dbReference>
<keyword evidence="10" id="KW-1185">Reference proteome</keyword>
<evidence type="ECO:0000313" key="10">
    <source>
        <dbReference type="Proteomes" id="UP000035540"/>
    </source>
</evidence>
<evidence type="ECO:0000256" key="3">
    <source>
        <dbReference type="ARBA" id="ARBA00022618"/>
    </source>
</evidence>
<keyword evidence="7" id="KW-0131">Cell cycle</keyword>
<gene>
    <name evidence="9" type="primary">ftsQ</name>
    <name evidence="9" type="ORF">CTEST_08915</name>
</gene>
<protein>
    <submittedName>
        <fullName evidence="9">Cell division septal protein</fullName>
    </submittedName>
</protein>
<name>A0A0G3HBB2_9CORY</name>
<dbReference type="InterPro" id="IPR050487">
    <property type="entry name" value="FtsQ_DivIB"/>
</dbReference>
<evidence type="ECO:0000256" key="6">
    <source>
        <dbReference type="ARBA" id="ARBA00023136"/>
    </source>
</evidence>
<organism evidence="9 10">
    <name type="scientific">Corynebacterium testudinoris</name>
    <dbReference type="NCBI Taxonomy" id="136857"/>
    <lineage>
        <taxon>Bacteria</taxon>
        <taxon>Bacillati</taxon>
        <taxon>Actinomycetota</taxon>
        <taxon>Actinomycetes</taxon>
        <taxon>Mycobacteriales</taxon>
        <taxon>Corynebacteriaceae</taxon>
        <taxon>Corynebacterium</taxon>
    </lineage>
</organism>
<dbReference type="OrthoDB" id="9790760at2"/>
<evidence type="ECO:0000256" key="5">
    <source>
        <dbReference type="ARBA" id="ARBA00022989"/>
    </source>
</evidence>
<keyword evidence="3 9" id="KW-0132">Cell division</keyword>
<proteinExistence type="predicted"/>
<reference evidence="9 10" key="1">
    <citation type="journal article" date="2015" name="Genome Announc.">
        <title>Complete Genome Sequence of the Type Strain Corynebacterium testudinoris DSM 44614, Recovered from Necrotic Lesions in the Mouth of a Tortoise.</title>
        <authorList>
            <person name="Ruckert C."/>
            <person name="Kriete M."/>
            <person name="Jaenicke S."/>
            <person name="Winkler A."/>
            <person name="Tauch A."/>
        </authorList>
    </citation>
    <scope>NUCLEOTIDE SEQUENCE [LARGE SCALE GENOMIC DNA]</scope>
    <source>
        <strain evidence="9 10">DSM 44614</strain>
    </source>
</reference>
<evidence type="ECO:0000256" key="1">
    <source>
        <dbReference type="ARBA" id="ARBA00004370"/>
    </source>
</evidence>
<dbReference type="AlphaFoldDB" id="A0A0G3HBB2"/>
<keyword evidence="5" id="KW-1133">Transmembrane helix</keyword>
<sequence>MSRKKIVLAVAAVVAVIVVAFGAVWAFPVFTIKDYDVTGNVHTTTEDIIEVAGVAQGHNLARVDASSAAANVVTLPWVKSATVNRQWPSTLGVDVVERQAVLYSVEGDGDHLIDDAGTPFVIDTPPDDAVEVTGSQRQEPAVLTSVAQVVAQLPASVRLAVARIDVPAQHDLTFYLHDGRTVYWGSTESAHDKALAMEDILGREGQSWNVSNPSLVTVR</sequence>
<dbReference type="Proteomes" id="UP000035540">
    <property type="component" value="Chromosome"/>
</dbReference>
<dbReference type="PROSITE" id="PS51779">
    <property type="entry name" value="POTRA"/>
    <property type="match status" value="1"/>
</dbReference>
<dbReference type="Pfam" id="PF08478">
    <property type="entry name" value="POTRA_1"/>
    <property type="match status" value="1"/>
</dbReference>
<dbReference type="Gene3D" id="3.10.20.310">
    <property type="entry name" value="membrane protein fhac"/>
    <property type="match status" value="1"/>
</dbReference>
<dbReference type="InterPro" id="IPR034746">
    <property type="entry name" value="POTRA"/>
</dbReference>